<protein>
    <submittedName>
        <fullName evidence="7">Methyltransferase</fullName>
    </submittedName>
</protein>
<keyword evidence="8" id="KW-1185">Reference proteome</keyword>
<sequence length="343" mass="37039">MTDLSKARGTLMRRLFGSRATEVVALMARMDLADAIGDGVADAEVLARSYDLAPDRLHRLLRALTSLGMCAESAPGKFTLTEAGALLRQDHPESMYDFARFHTAPETLRPWTSLERSLYTGRAAFEEHFGQPLYDHLADHPELSARFAAAMSEESRTTAETIAEHYDFGPFRTVTDIGGGDGTLITAILRRNPGLHGTVFDTAEGVAQAADRVRAAGLGDRCVITTGDFFTAVPAGSDLYLIKSTLHNWDDEHAVRILRSCRAALGEHGRLLIIDVLLPERVGPDPAGLNPYIKDLQMLVLVGGQERTLADFDRLTAAAGLAIGSVVALPAHVGLSLIEARPA</sequence>
<dbReference type="GO" id="GO:0008171">
    <property type="term" value="F:O-methyltransferase activity"/>
    <property type="evidence" value="ECO:0007669"/>
    <property type="project" value="InterPro"/>
</dbReference>
<dbReference type="EMBL" id="CP015163">
    <property type="protein sequence ID" value="AXB41386.1"/>
    <property type="molecule type" value="Genomic_DNA"/>
</dbReference>
<dbReference type="Proteomes" id="UP000250434">
    <property type="component" value="Chromosome"/>
</dbReference>
<evidence type="ECO:0000256" key="3">
    <source>
        <dbReference type="ARBA" id="ARBA00022691"/>
    </source>
</evidence>
<dbReference type="InterPro" id="IPR036388">
    <property type="entry name" value="WH-like_DNA-bd_sf"/>
</dbReference>
<dbReference type="InterPro" id="IPR001077">
    <property type="entry name" value="COMT_C"/>
</dbReference>
<dbReference type="PANTHER" id="PTHR43712">
    <property type="entry name" value="PUTATIVE (AFU_ORTHOLOGUE AFUA_4G14580)-RELATED"/>
    <property type="match status" value="1"/>
</dbReference>
<feature type="domain" description="O-methyltransferase dimerisation" evidence="6">
    <location>
        <begin position="14"/>
        <end position="87"/>
    </location>
</feature>
<dbReference type="GO" id="GO:0032259">
    <property type="term" value="P:methylation"/>
    <property type="evidence" value="ECO:0007669"/>
    <property type="project" value="UniProtKB-KW"/>
</dbReference>
<dbReference type="SUPFAM" id="SSF53335">
    <property type="entry name" value="S-adenosyl-L-methionine-dependent methyltransferases"/>
    <property type="match status" value="1"/>
</dbReference>
<dbReference type="InterPro" id="IPR016461">
    <property type="entry name" value="COMT-like"/>
</dbReference>
<dbReference type="GO" id="GO:0046983">
    <property type="term" value="F:protein dimerization activity"/>
    <property type="evidence" value="ECO:0007669"/>
    <property type="project" value="InterPro"/>
</dbReference>
<dbReference type="Gene3D" id="1.10.287.1350">
    <property type="match status" value="1"/>
</dbReference>
<feature type="active site" description="Proton acceptor" evidence="4">
    <location>
        <position position="247"/>
    </location>
</feature>
<dbReference type="PANTHER" id="PTHR43712:SF2">
    <property type="entry name" value="O-METHYLTRANSFERASE CICE"/>
    <property type="match status" value="1"/>
</dbReference>
<dbReference type="InterPro" id="IPR012967">
    <property type="entry name" value="COMT_dimerisation"/>
</dbReference>
<evidence type="ECO:0000259" key="5">
    <source>
        <dbReference type="Pfam" id="PF00891"/>
    </source>
</evidence>
<dbReference type="KEGG" id="aab:A4R43_01645"/>
<dbReference type="SUPFAM" id="SSF46785">
    <property type="entry name" value="Winged helix' DNA-binding domain"/>
    <property type="match status" value="1"/>
</dbReference>
<dbReference type="PIRSF" id="PIRSF005739">
    <property type="entry name" value="O-mtase"/>
    <property type="match status" value="1"/>
</dbReference>
<dbReference type="RefSeq" id="WP_113690642.1">
    <property type="nucleotide sequence ID" value="NZ_CP015163.1"/>
</dbReference>
<keyword evidence="3" id="KW-0949">S-adenosyl-L-methionine</keyword>
<proteinExistence type="predicted"/>
<dbReference type="InterPro" id="IPR029063">
    <property type="entry name" value="SAM-dependent_MTases_sf"/>
</dbReference>
<evidence type="ECO:0000256" key="4">
    <source>
        <dbReference type="PIRSR" id="PIRSR005739-1"/>
    </source>
</evidence>
<evidence type="ECO:0000256" key="1">
    <source>
        <dbReference type="ARBA" id="ARBA00022603"/>
    </source>
</evidence>
<evidence type="ECO:0000313" key="7">
    <source>
        <dbReference type="EMBL" id="AXB41386.1"/>
    </source>
</evidence>
<dbReference type="Gene3D" id="3.40.50.150">
    <property type="entry name" value="Vaccinia Virus protein VP39"/>
    <property type="match status" value="1"/>
</dbReference>
<dbReference type="PROSITE" id="PS51683">
    <property type="entry name" value="SAM_OMT_II"/>
    <property type="match status" value="1"/>
</dbReference>
<evidence type="ECO:0000313" key="8">
    <source>
        <dbReference type="Proteomes" id="UP000250434"/>
    </source>
</evidence>
<dbReference type="Gene3D" id="1.10.10.10">
    <property type="entry name" value="Winged helix-like DNA-binding domain superfamily/Winged helix DNA-binding domain"/>
    <property type="match status" value="1"/>
</dbReference>
<dbReference type="Pfam" id="PF08100">
    <property type="entry name" value="Dimerisation"/>
    <property type="match status" value="1"/>
</dbReference>
<dbReference type="OrthoDB" id="3804952at2"/>
<reference evidence="7 8" key="1">
    <citation type="submission" date="2016-04" db="EMBL/GenBank/DDBJ databases">
        <title>Complete genome sequence and analysis of deep-sea sediment isolate, Amycolatopsis sp. WP1.</title>
        <authorList>
            <person name="Wang H."/>
            <person name="Chen S."/>
            <person name="Wu Q."/>
        </authorList>
    </citation>
    <scope>NUCLEOTIDE SEQUENCE [LARGE SCALE GENOMIC DNA]</scope>
    <source>
        <strain evidence="7 8">WP1</strain>
    </source>
</reference>
<keyword evidence="2 7" id="KW-0808">Transferase</keyword>
<feature type="domain" description="O-methyltransferase C-terminal" evidence="5">
    <location>
        <begin position="111"/>
        <end position="321"/>
    </location>
</feature>
<name>A0A344L012_9PSEU</name>
<gene>
    <name evidence="7" type="ORF">A4R43_01645</name>
</gene>
<organism evidence="7 8">
    <name type="scientific">Amycolatopsis albispora</name>
    <dbReference type="NCBI Taxonomy" id="1804986"/>
    <lineage>
        <taxon>Bacteria</taxon>
        <taxon>Bacillati</taxon>
        <taxon>Actinomycetota</taxon>
        <taxon>Actinomycetes</taxon>
        <taxon>Pseudonocardiales</taxon>
        <taxon>Pseudonocardiaceae</taxon>
        <taxon>Amycolatopsis</taxon>
    </lineage>
</organism>
<dbReference type="AlphaFoldDB" id="A0A344L012"/>
<accession>A0A344L012</accession>
<dbReference type="Pfam" id="PF00891">
    <property type="entry name" value="Methyltransf_2"/>
    <property type="match status" value="1"/>
</dbReference>
<dbReference type="CDD" id="cd02440">
    <property type="entry name" value="AdoMet_MTases"/>
    <property type="match status" value="1"/>
</dbReference>
<keyword evidence="1 7" id="KW-0489">Methyltransferase</keyword>
<evidence type="ECO:0000259" key="6">
    <source>
        <dbReference type="Pfam" id="PF08100"/>
    </source>
</evidence>
<dbReference type="InterPro" id="IPR036390">
    <property type="entry name" value="WH_DNA-bd_sf"/>
</dbReference>
<evidence type="ECO:0000256" key="2">
    <source>
        <dbReference type="ARBA" id="ARBA00022679"/>
    </source>
</evidence>